<feature type="transmembrane region" description="Helical" evidence="1">
    <location>
        <begin position="23"/>
        <end position="43"/>
    </location>
</feature>
<reference evidence="2 3" key="1">
    <citation type="journal article" date="2018" name="Sci. Rep.">
        <title>Genomic signatures of local adaptation to the degree of environmental predictability in rotifers.</title>
        <authorList>
            <person name="Franch-Gras L."/>
            <person name="Hahn C."/>
            <person name="Garcia-Roger E.M."/>
            <person name="Carmona M.J."/>
            <person name="Serra M."/>
            <person name="Gomez A."/>
        </authorList>
    </citation>
    <scope>NUCLEOTIDE SEQUENCE [LARGE SCALE GENOMIC DNA]</scope>
    <source>
        <strain evidence="2">HYR1</strain>
    </source>
</reference>
<keyword evidence="1" id="KW-0472">Membrane</keyword>
<keyword evidence="3" id="KW-1185">Reference proteome</keyword>
<sequence>RLKIRTLDAELQFVRELWTKRRFLLLFSFTNSLVIQGSFIYIMSVKFNFPVDETESHAQL</sequence>
<keyword evidence="1" id="KW-1133">Transmembrane helix</keyword>
<name>A0A3M7PSL1_BRAPC</name>
<proteinExistence type="predicted"/>
<dbReference type="EMBL" id="REGN01009087">
    <property type="protein sequence ID" value="RNA01974.1"/>
    <property type="molecule type" value="Genomic_DNA"/>
</dbReference>
<evidence type="ECO:0000313" key="2">
    <source>
        <dbReference type="EMBL" id="RNA01974.1"/>
    </source>
</evidence>
<organism evidence="2 3">
    <name type="scientific">Brachionus plicatilis</name>
    <name type="common">Marine rotifer</name>
    <name type="synonym">Brachionus muelleri</name>
    <dbReference type="NCBI Taxonomy" id="10195"/>
    <lineage>
        <taxon>Eukaryota</taxon>
        <taxon>Metazoa</taxon>
        <taxon>Spiralia</taxon>
        <taxon>Gnathifera</taxon>
        <taxon>Rotifera</taxon>
        <taxon>Eurotatoria</taxon>
        <taxon>Monogononta</taxon>
        <taxon>Pseudotrocha</taxon>
        <taxon>Ploima</taxon>
        <taxon>Brachionidae</taxon>
        <taxon>Brachionus</taxon>
    </lineage>
</organism>
<keyword evidence="1" id="KW-0812">Transmembrane</keyword>
<feature type="non-terminal residue" evidence="2">
    <location>
        <position position="1"/>
    </location>
</feature>
<accession>A0A3M7PSL1</accession>
<dbReference type="Proteomes" id="UP000276133">
    <property type="component" value="Unassembled WGS sequence"/>
</dbReference>
<gene>
    <name evidence="2" type="ORF">BpHYR1_041598</name>
</gene>
<protein>
    <submittedName>
        <fullName evidence="2">Uncharacterized protein</fullName>
    </submittedName>
</protein>
<comment type="caution">
    <text evidence="2">The sequence shown here is derived from an EMBL/GenBank/DDBJ whole genome shotgun (WGS) entry which is preliminary data.</text>
</comment>
<evidence type="ECO:0000256" key="1">
    <source>
        <dbReference type="SAM" id="Phobius"/>
    </source>
</evidence>
<evidence type="ECO:0000313" key="3">
    <source>
        <dbReference type="Proteomes" id="UP000276133"/>
    </source>
</evidence>
<dbReference type="AlphaFoldDB" id="A0A3M7PSL1"/>